<comment type="subcellular location">
    <subcellularLocation>
        <location evidence="1">Membrane</location>
        <topology evidence="1">Multi-pass membrane protein</topology>
    </subcellularLocation>
</comment>
<dbReference type="CDD" id="cd17317">
    <property type="entry name" value="MFS_SLC22"/>
    <property type="match status" value="1"/>
</dbReference>
<dbReference type="GO" id="GO:0016020">
    <property type="term" value="C:membrane"/>
    <property type="evidence" value="ECO:0007669"/>
    <property type="project" value="UniProtKB-SubCell"/>
</dbReference>
<gene>
    <name evidence="7" type="ORF">MCOR_52092</name>
</gene>
<feature type="domain" description="Major facilitator superfamily (MFS) profile" evidence="6">
    <location>
        <begin position="25"/>
        <end position="518"/>
    </location>
</feature>
<dbReference type="EMBL" id="CACVKT020009053">
    <property type="protein sequence ID" value="CAC5419799.1"/>
    <property type="molecule type" value="Genomic_DNA"/>
</dbReference>
<evidence type="ECO:0000256" key="5">
    <source>
        <dbReference type="SAM" id="Phobius"/>
    </source>
</evidence>
<feature type="transmembrane region" description="Helical" evidence="5">
    <location>
        <begin position="433"/>
        <end position="454"/>
    </location>
</feature>
<dbReference type="Proteomes" id="UP000507470">
    <property type="component" value="Unassembled WGS sequence"/>
</dbReference>
<dbReference type="PANTHER" id="PTHR24064">
    <property type="entry name" value="SOLUTE CARRIER FAMILY 22 MEMBER"/>
    <property type="match status" value="1"/>
</dbReference>
<reference evidence="7 8" key="1">
    <citation type="submission" date="2020-06" db="EMBL/GenBank/DDBJ databases">
        <authorList>
            <person name="Li R."/>
            <person name="Bekaert M."/>
        </authorList>
    </citation>
    <scope>NUCLEOTIDE SEQUENCE [LARGE SCALE GENOMIC DNA]</scope>
    <source>
        <strain evidence="8">wild</strain>
    </source>
</reference>
<protein>
    <recommendedName>
        <fullName evidence="6">Major facilitator superfamily (MFS) profile domain-containing protein</fullName>
    </recommendedName>
</protein>
<dbReference type="OrthoDB" id="6100430at2759"/>
<dbReference type="InterPro" id="IPR036259">
    <property type="entry name" value="MFS_trans_sf"/>
</dbReference>
<accession>A0A6J8EGG9</accession>
<proteinExistence type="predicted"/>
<feature type="transmembrane region" description="Helical" evidence="5">
    <location>
        <begin position="337"/>
        <end position="359"/>
    </location>
</feature>
<feature type="transmembrane region" description="Helical" evidence="5">
    <location>
        <begin position="403"/>
        <end position="421"/>
    </location>
</feature>
<evidence type="ECO:0000259" key="6">
    <source>
        <dbReference type="PROSITE" id="PS50850"/>
    </source>
</evidence>
<sequence length="539" mass="60397">MAENIDVDNIWRILGNFKRYTVLQIIYAFFISVYMTGFSMLVYVFVGYNPSHICKPFAKDLYEYGYTEQYNTTYAVLEYDSCHTIVSLNISNTTKVINIPCVEGYQYDTAVDTLVSEWNLVCDKAGLGELTQTIFTAGQGFGSLIFPSISDRYGRKPLTVSCMILLTISGISASFGNYYIYVILRFLSGAFQQGYSLTIYIGIMEQVSKENRGIVSALGSLTWALNVIGVAGIGYLMRNIHWRYVQMASGLVGVHSLFAYWILDESLRWLIANKKMKQAKVLVKKVARFNKVKMEKVLPLLEGEAEMKLLQEPDLEGDITNKKKPNKSLLTIFRTKTLLKTSAIMSFTWFTNSAVYYGLTLQSVQLSGDRYLNFFISVGVELPAMITFIFLVKRLGRKKISVLAHSIAGISLIISVILTTLKASTSSLDTMSIVFSFIGKYGITLSFSNIYLWTPELFPTNLRNTGFGIGALFARVGGMFAPYSSLLARHIEWGPGVIFGACCGVVTLLQLLLPETSGKDLPQTVEELIEWDRKKETTK</sequence>
<feature type="transmembrane region" description="Helical" evidence="5">
    <location>
        <begin position="466"/>
        <end position="487"/>
    </location>
</feature>
<evidence type="ECO:0000313" key="7">
    <source>
        <dbReference type="EMBL" id="CAC5419799.1"/>
    </source>
</evidence>
<keyword evidence="4 5" id="KW-0472">Membrane</keyword>
<feature type="transmembrane region" description="Helical" evidence="5">
    <location>
        <begin position="371"/>
        <end position="391"/>
    </location>
</feature>
<evidence type="ECO:0000256" key="1">
    <source>
        <dbReference type="ARBA" id="ARBA00004141"/>
    </source>
</evidence>
<keyword evidence="8" id="KW-1185">Reference proteome</keyword>
<name>A0A6J8EGG9_MYTCO</name>
<organism evidence="7 8">
    <name type="scientific">Mytilus coruscus</name>
    <name type="common">Sea mussel</name>
    <dbReference type="NCBI Taxonomy" id="42192"/>
    <lineage>
        <taxon>Eukaryota</taxon>
        <taxon>Metazoa</taxon>
        <taxon>Spiralia</taxon>
        <taxon>Lophotrochozoa</taxon>
        <taxon>Mollusca</taxon>
        <taxon>Bivalvia</taxon>
        <taxon>Autobranchia</taxon>
        <taxon>Pteriomorphia</taxon>
        <taxon>Mytilida</taxon>
        <taxon>Mytiloidea</taxon>
        <taxon>Mytilidae</taxon>
        <taxon>Mytilinae</taxon>
        <taxon>Mytilus</taxon>
    </lineage>
</organism>
<evidence type="ECO:0000256" key="4">
    <source>
        <dbReference type="ARBA" id="ARBA00023136"/>
    </source>
</evidence>
<dbReference type="AlphaFoldDB" id="A0A6J8EGG9"/>
<dbReference type="Gene3D" id="1.20.1250.20">
    <property type="entry name" value="MFS general substrate transporter like domains"/>
    <property type="match status" value="1"/>
</dbReference>
<keyword evidence="3 5" id="KW-1133">Transmembrane helix</keyword>
<evidence type="ECO:0000256" key="2">
    <source>
        <dbReference type="ARBA" id="ARBA00022692"/>
    </source>
</evidence>
<evidence type="ECO:0000313" key="8">
    <source>
        <dbReference type="Proteomes" id="UP000507470"/>
    </source>
</evidence>
<feature type="transmembrane region" description="Helical" evidence="5">
    <location>
        <begin position="25"/>
        <end position="46"/>
    </location>
</feature>
<dbReference type="SUPFAM" id="SSF103473">
    <property type="entry name" value="MFS general substrate transporter"/>
    <property type="match status" value="1"/>
</dbReference>
<feature type="transmembrane region" description="Helical" evidence="5">
    <location>
        <begin position="493"/>
        <end position="513"/>
    </location>
</feature>
<keyword evidence="2 5" id="KW-0812">Transmembrane</keyword>
<dbReference type="PROSITE" id="PS50850">
    <property type="entry name" value="MFS"/>
    <property type="match status" value="1"/>
</dbReference>
<feature type="transmembrane region" description="Helical" evidence="5">
    <location>
        <begin position="158"/>
        <end position="176"/>
    </location>
</feature>
<dbReference type="InterPro" id="IPR005828">
    <property type="entry name" value="MFS_sugar_transport-like"/>
</dbReference>
<feature type="transmembrane region" description="Helical" evidence="5">
    <location>
        <begin position="215"/>
        <end position="237"/>
    </location>
</feature>
<dbReference type="InterPro" id="IPR020846">
    <property type="entry name" value="MFS_dom"/>
</dbReference>
<dbReference type="GO" id="GO:0022857">
    <property type="term" value="F:transmembrane transporter activity"/>
    <property type="evidence" value="ECO:0007669"/>
    <property type="project" value="InterPro"/>
</dbReference>
<dbReference type="Pfam" id="PF00083">
    <property type="entry name" value="Sugar_tr"/>
    <property type="match status" value="1"/>
</dbReference>
<evidence type="ECO:0000256" key="3">
    <source>
        <dbReference type="ARBA" id="ARBA00022989"/>
    </source>
</evidence>